<evidence type="ECO:0000313" key="3">
    <source>
        <dbReference type="Proteomes" id="UP000594638"/>
    </source>
</evidence>
<accession>A0A8S0US27</accession>
<dbReference type="AlphaFoldDB" id="A0A8S0US27"/>
<keyword evidence="3" id="KW-1185">Reference proteome</keyword>
<feature type="region of interest" description="Disordered" evidence="1">
    <location>
        <begin position="1"/>
        <end position="56"/>
    </location>
</feature>
<feature type="compositionally biased region" description="Polar residues" evidence="1">
    <location>
        <begin position="9"/>
        <end position="28"/>
    </location>
</feature>
<feature type="non-terminal residue" evidence="2">
    <location>
        <position position="121"/>
    </location>
</feature>
<evidence type="ECO:0000256" key="1">
    <source>
        <dbReference type="SAM" id="MobiDB-lite"/>
    </source>
</evidence>
<protein>
    <submittedName>
        <fullName evidence="2">Uncharacterized protein</fullName>
    </submittedName>
</protein>
<name>A0A8S0US27_OLEEU</name>
<organism evidence="2 3">
    <name type="scientific">Olea europaea subsp. europaea</name>
    <dbReference type="NCBI Taxonomy" id="158383"/>
    <lineage>
        <taxon>Eukaryota</taxon>
        <taxon>Viridiplantae</taxon>
        <taxon>Streptophyta</taxon>
        <taxon>Embryophyta</taxon>
        <taxon>Tracheophyta</taxon>
        <taxon>Spermatophyta</taxon>
        <taxon>Magnoliopsida</taxon>
        <taxon>eudicotyledons</taxon>
        <taxon>Gunneridae</taxon>
        <taxon>Pentapetalae</taxon>
        <taxon>asterids</taxon>
        <taxon>lamiids</taxon>
        <taxon>Lamiales</taxon>
        <taxon>Oleaceae</taxon>
        <taxon>Oleeae</taxon>
        <taxon>Olea</taxon>
    </lineage>
</organism>
<dbReference type="OrthoDB" id="2668416at2759"/>
<proteinExistence type="predicted"/>
<comment type="caution">
    <text evidence="2">The sequence shown here is derived from an EMBL/GenBank/DDBJ whole genome shotgun (WGS) entry which is preliminary data.</text>
</comment>
<dbReference type="EMBL" id="CACTIH010008382">
    <property type="protein sequence ID" value="CAA3019398.1"/>
    <property type="molecule type" value="Genomic_DNA"/>
</dbReference>
<sequence>MDEGENYWNFDQNQDAFMGSSSGQSSFAERSRSESHDVMTTSDDSTGTAGSSSQRRLWVKNRSKAWWEQVNSPDFPEEDFKKAFRMSRATFHMICEELESVVTKKDTMLRLAIPVRQRVAA</sequence>
<dbReference type="Proteomes" id="UP000594638">
    <property type="component" value="Unassembled WGS sequence"/>
</dbReference>
<gene>
    <name evidence="2" type="ORF">OLEA9_A007593</name>
</gene>
<reference evidence="2 3" key="1">
    <citation type="submission" date="2019-12" db="EMBL/GenBank/DDBJ databases">
        <authorList>
            <person name="Alioto T."/>
            <person name="Alioto T."/>
            <person name="Gomez Garrido J."/>
        </authorList>
    </citation>
    <scope>NUCLEOTIDE SEQUENCE [LARGE SCALE GENOMIC DNA]</scope>
</reference>
<feature type="compositionally biased region" description="Low complexity" evidence="1">
    <location>
        <begin position="40"/>
        <end position="53"/>
    </location>
</feature>
<evidence type="ECO:0000313" key="2">
    <source>
        <dbReference type="EMBL" id="CAA3019398.1"/>
    </source>
</evidence>